<dbReference type="SUPFAM" id="SSF53098">
    <property type="entry name" value="Ribonuclease H-like"/>
    <property type="match status" value="1"/>
</dbReference>
<gene>
    <name evidence="3" type="ordered locus">Cyan7822_6548</name>
</gene>
<dbReference type="GO" id="GO:0015074">
    <property type="term" value="P:DNA integration"/>
    <property type="evidence" value="ECO:0007669"/>
    <property type="project" value="InterPro"/>
</dbReference>
<dbReference type="PROSITE" id="PS50994">
    <property type="entry name" value="INTEGRASE"/>
    <property type="match status" value="1"/>
</dbReference>
<evidence type="ECO:0000256" key="1">
    <source>
        <dbReference type="SAM" id="MobiDB-lite"/>
    </source>
</evidence>
<reference evidence="4" key="1">
    <citation type="journal article" date="2011" name="MBio">
        <title>Novel metabolic attributes of the genus Cyanothece, comprising a group of unicellular nitrogen-fixing Cyanobacteria.</title>
        <authorList>
            <person name="Bandyopadhyay A."/>
            <person name="Elvitigala T."/>
            <person name="Welsh E."/>
            <person name="Stockel J."/>
            <person name="Liberton M."/>
            <person name="Min H."/>
            <person name="Sherman L.A."/>
            <person name="Pakrasi H.B."/>
        </authorList>
    </citation>
    <scope>NUCLEOTIDE SEQUENCE [LARGE SCALE GENOMIC DNA]</scope>
    <source>
        <strain evidence="4">PCC 7822</strain>
        <plasmid evidence="4">Cy782202</plasmid>
    </source>
</reference>
<dbReference type="KEGG" id="cyj:Cyan7822_6548"/>
<keyword evidence="3" id="KW-0614">Plasmid</keyword>
<dbReference type="InterPro" id="IPR036397">
    <property type="entry name" value="RNaseH_sf"/>
</dbReference>
<geneLocation type="plasmid" evidence="3 4">
    <name>Cy782202</name>
</geneLocation>
<sequence>MTLSGINFNEIELDADEEDLKALENPKIPQKSLKLINTELPPKVEQKLDALNAIGQASNKKERAEAIKQAAISLGKSARTIRRMLAKIAHEGVATLAVGRQDKGQYRISKQWRDFIIKLYKWGQKSGSKSNISQLYVAITSLASQGEKLRMDVQRKDGIAKYLKPYPEVLEDLIALKYPSHVTVYKVINDELQRKKKFKARHPGADIDHQIVQTIDENLHITHSNQIWQADHTQLDVFIVENLKNKDSLLKPEIIRDRKGEPIRPYLTVIMDSYSGCIMGYYLGFVAADSHRVALALRNAILPKPVQEKYGLINEWVEHGIPEYLVTDRAREFKSDHMKLVSTQLDFKWKLRAFPSAGGLVETIFNQTNNEVLKNLPGYTGSKVDERPKNAENHACMTFEELEKELVQYFVDHYNQHQYPKMKIEPQFEVLTRSKRWQSGLISGATIIDERTLDICLLKQAHRRVQKLGTIQFENLIYIGDCLRDFIGEEISLRYDPRNIVTLLAYTSSNQEEPSEFIGVIKARHFEHEQMTFDELRWIVQKLKRQWKNADNISILNERYNHLNFIEQKRVKKRQKRKKAQQKRDETTNESKIVEIFPQNALEPDDKTVIEEATEANTMGQKRRLSKIHQSSLPESHPRVKRRRSGIAVHVQDWNEYKKNNW</sequence>
<feature type="region of interest" description="Disordered" evidence="1">
    <location>
        <begin position="571"/>
        <end position="590"/>
    </location>
</feature>
<organism evidence="3 4">
    <name type="scientific">Gloeothece verrucosa (strain PCC 7822)</name>
    <name type="common">Cyanothece sp. (strain PCC 7822)</name>
    <dbReference type="NCBI Taxonomy" id="497965"/>
    <lineage>
        <taxon>Bacteria</taxon>
        <taxon>Bacillati</taxon>
        <taxon>Cyanobacteriota</taxon>
        <taxon>Cyanophyceae</taxon>
        <taxon>Oscillatoriophycideae</taxon>
        <taxon>Chroococcales</taxon>
        <taxon>Aphanothecaceae</taxon>
        <taxon>Gloeothece</taxon>
        <taxon>Gloeothece verrucosa</taxon>
    </lineage>
</organism>
<dbReference type="InterPro" id="IPR012337">
    <property type="entry name" value="RNaseH-like_sf"/>
</dbReference>
<dbReference type="InterPro" id="IPR009004">
    <property type="entry name" value="Transposase_Mu_C"/>
</dbReference>
<proteinExistence type="predicted"/>
<dbReference type="Pfam" id="PF09299">
    <property type="entry name" value="Mu-transpos_C"/>
    <property type="match status" value="1"/>
</dbReference>
<dbReference type="OrthoDB" id="501284at2"/>
<feature type="domain" description="Integrase catalytic" evidence="2">
    <location>
        <begin position="219"/>
        <end position="435"/>
    </location>
</feature>
<evidence type="ECO:0000313" key="4">
    <source>
        <dbReference type="Proteomes" id="UP000008206"/>
    </source>
</evidence>
<protein>
    <submittedName>
        <fullName evidence="3">Transposase-like Mu</fullName>
    </submittedName>
</protein>
<name>E0UMY1_GLOV7</name>
<evidence type="ECO:0000259" key="2">
    <source>
        <dbReference type="PROSITE" id="PS50994"/>
    </source>
</evidence>
<dbReference type="HOGENOM" id="CLU_017991_2_0_3"/>
<evidence type="ECO:0000313" key="3">
    <source>
        <dbReference type="EMBL" id="ADN18311.1"/>
    </source>
</evidence>
<dbReference type="RefSeq" id="WP_013335053.1">
    <property type="nucleotide sequence ID" value="NC_014534.1"/>
</dbReference>
<dbReference type="EMBL" id="CP002200">
    <property type="protein sequence ID" value="ADN18311.1"/>
    <property type="molecule type" value="Genomic_DNA"/>
</dbReference>
<accession>E0UMY1</accession>
<dbReference type="AlphaFoldDB" id="E0UMY1"/>
<dbReference type="Proteomes" id="UP000008206">
    <property type="component" value="Plasmid Cy782202"/>
</dbReference>
<dbReference type="InterPro" id="IPR015378">
    <property type="entry name" value="Transposase-like_Mu_C"/>
</dbReference>
<keyword evidence="4" id="KW-1185">Reference proteome</keyword>
<dbReference type="InterPro" id="IPR001584">
    <property type="entry name" value="Integrase_cat-core"/>
</dbReference>
<feature type="compositionally biased region" description="Basic residues" evidence="1">
    <location>
        <begin position="571"/>
        <end position="581"/>
    </location>
</feature>
<dbReference type="GO" id="GO:0003676">
    <property type="term" value="F:nucleic acid binding"/>
    <property type="evidence" value="ECO:0007669"/>
    <property type="project" value="InterPro"/>
</dbReference>
<dbReference type="Gene3D" id="3.30.420.10">
    <property type="entry name" value="Ribonuclease H-like superfamily/Ribonuclease H"/>
    <property type="match status" value="1"/>
</dbReference>
<dbReference type="SUPFAM" id="SSF50610">
    <property type="entry name" value="mu transposase, C-terminal domain"/>
    <property type="match status" value="1"/>
</dbReference>